<dbReference type="AlphaFoldDB" id="A0ABD2XF58"/>
<protein>
    <submittedName>
        <fullName evidence="6">Uncharacterized protein</fullName>
    </submittedName>
</protein>
<keyword evidence="4" id="KW-0873">Pyrrolidone carboxylic acid</keyword>
<keyword evidence="3" id="KW-0027">Amidation</keyword>
<comment type="subcellular location">
    <subcellularLocation>
        <location evidence="1">Secreted</location>
    </subcellularLocation>
</comment>
<evidence type="ECO:0000313" key="6">
    <source>
        <dbReference type="EMBL" id="KAL3403683.1"/>
    </source>
</evidence>
<dbReference type="Proteomes" id="UP001627154">
    <property type="component" value="Unassembled WGS sequence"/>
</dbReference>
<dbReference type="GO" id="GO:0005576">
    <property type="term" value="C:extracellular region"/>
    <property type="evidence" value="ECO:0007669"/>
    <property type="project" value="UniProtKB-SubCell"/>
</dbReference>
<proteinExistence type="predicted"/>
<feature type="region of interest" description="Disordered" evidence="5">
    <location>
        <begin position="60"/>
        <end position="82"/>
    </location>
</feature>
<evidence type="ECO:0000256" key="1">
    <source>
        <dbReference type="ARBA" id="ARBA00004613"/>
    </source>
</evidence>
<sequence>MSLSITLVTERNRSIPSDIVENMPSNARPSAKLALPTLALCCVMISLAVETEAQLNFSTGWGKRSGGGGGDDSIAVGPSYASGADSFMDEKFQKQQQQQQRQSSDLDEFVRFYRRFRKVSRLAGDNRLTPFEDLYHFQARDRYQLQDPDA</sequence>
<dbReference type="PROSITE" id="PS00256">
    <property type="entry name" value="AKH"/>
    <property type="match status" value="1"/>
</dbReference>
<comment type="caution">
    <text evidence="6">The sequence shown here is derived from an EMBL/GenBank/DDBJ whole genome shotgun (WGS) entry which is preliminary data.</text>
</comment>
<evidence type="ECO:0000313" key="7">
    <source>
        <dbReference type="Proteomes" id="UP001627154"/>
    </source>
</evidence>
<dbReference type="InterPro" id="IPR002047">
    <property type="entry name" value="Adipokinetic_hormone_CS"/>
</dbReference>
<gene>
    <name evidence="6" type="ORF">TKK_003617</name>
</gene>
<evidence type="ECO:0000256" key="3">
    <source>
        <dbReference type="ARBA" id="ARBA00022815"/>
    </source>
</evidence>
<evidence type="ECO:0000256" key="4">
    <source>
        <dbReference type="ARBA" id="ARBA00023283"/>
    </source>
</evidence>
<keyword evidence="2" id="KW-0964">Secreted</keyword>
<organism evidence="6 7">
    <name type="scientific">Trichogramma kaykai</name>
    <dbReference type="NCBI Taxonomy" id="54128"/>
    <lineage>
        <taxon>Eukaryota</taxon>
        <taxon>Metazoa</taxon>
        <taxon>Ecdysozoa</taxon>
        <taxon>Arthropoda</taxon>
        <taxon>Hexapoda</taxon>
        <taxon>Insecta</taxon>
        <taxon>Pterygota</taxon>
        <taxon>Neoptera</taxon>
        <taxon>Endopterygota</taxon>
        <taxon>Hymenoptera</taxon>
        <taxon>Apocrita</taxon>
        <taxon>Proctotrupomorpha</taxon>
        <taxon>Chalcidoidea</taxon>
        <taxon>Trichogrammatidae</taxon>
        <taxon>Trichogramma</taxon>
    </lineage>
</organism>
<dbReference type="EMBL" id="JBJJXI010000029">
    <property type="protein sequence ID" value="KAL3403683.1"/>
    <property type="molecule type" value="Genomic_DNA"/>
</dbReference>
<accession>A0ABD2XF58</accession>
<name>A0ABD2XF58_9HYME</name>
<evidence type="ECO:0000256" key="5">
    <source>
        <dbReference type="SAM" id="MobiDB-lite"/>
    </source>
</evidence>
<reference evidence="6 7" key="1">
    <citation type="journal article" date="2024" name="bioRxiv">
        <title>A reference genome for Trichogramma kaykai: A tiny desert-dwelling parasitoid wasp with competing sex-ratio distorters.</title>
        <authorList>
            <person name="Culotta J."/>
            <person name="Lindsey A.R."/>
        </authorList>
    </citation>
    <scope>NUCLEOTIDE SEQUENCE [LARGE SCALE GENOMIC DNA]</scope>
    <source>
        <strain evidence="6 7">KSX58</strain>
    </source>
</reference>
<keyword evidence="7" id="KW-1185">Reference proteome</keyword>
<evidence type="ECO:0000256" key="2">
    <source>
        <dbReference type="ARBA" id="ARBA00022525"/>
    </source>
</evidence>